<feature type="transmembrane region" description="Helical" evidence="8">
    <location>
        <begin position="136"/>
        <end position="157"/>
    </location>
</feature>
<dbReference type="Proteomes" id="UP000727993">
    <property type="component" value="Unassembled WGS sequence"/>
</dbReference>
<evidence type="ECO:0000256" key="4">
    <source>
        <dbReference type="ARBA" id="ARBA00022519"/>
    </source>
</evidence>
<dbReference type="Gene3D" id="1.10.3720.10">
    <property type="entry name" value="MetI-like"/>
    <property type="match status" value="2"/>
</dbReference>
<feature type="transmembrane region" description="Helical" evidence="8">
    <location>
        <begin position="526"/>
        <end position="547"/>
    </location>
</feature>
<dbReference type="AlphaFoldDB" id="A0A936NHE2"/>
<feature type="transmembrane region" description="Helical" evidence="8">
    <location>
        <begin position="236"/>
        <end position="260"/>
    </location>
</feature>
<gene>
    <name evidence="10" type="ORF">IPN02_19605</name>
</gene>
<dbReference type="InterPro" id="IPR000515">
    <property type="entry name" value="MetI-like"/>
</dbReference>
<dbReference type="GO" id="GO:0005886">
    <property type="term" value="C:plasma membrane"/>
    <property type="evidence" value="ECO:0007669"/>
    <property type="project" value="UniProtKB-SubCell"/>
</dbReference>
<accession>A0A936NHE2</accession>
<dbReference type="PROSITE" id="PS50928">
    <property type="entry name" value="ABC_TM1"/>
    <property type="match status" value="2"/>
</dbReference>
<evidence type="ECO:0000256" key="2">
    <source>
        <dbReference type="ARBA" id="ARBA00022448"/>
    </source>
</evidence>
<organism evidence="10 11">
    <name type="scientific">Candidatus Neomicrothrix subdominans</name>
    <dbReference type="NCBI Taxonomy" id="2954438"/>
    <lineage>
        <taxon>Bacteria</taxon>
        <taxon>Bacillati</taxon>
        <taxon>Actinomycetota</taxon>
        <taxon>Acidimicrobiia</taxon>
        <taxon>Acidimicrobiales</taxon>
        <taxon>Microthrixaceae</taxon>
        <taxon>Candidatus Neomicrothrix</taxon>
    </lineage>
</organism>
<feature type="transmembrane region" description="Helical" evidence="8">
    <location>
        <begin position="189"/>
        <end position="216"/>
    </location>
</feature>
<evidence type="ECO:0000256" key="7">
    <source>
        <dbReference type="ARBA" id="ARBA00023136"/>
    </source>
</evidence>
<proteinExistence type="inferred from homology"/>
<comment type="caution">
    <text evidence="10">The sequence shown here is derived from an EMBL/GenBank/DDBJ whole genome shotgun (WGS) entry which is preliminary data.</text>
</comment>
<evidence type="ECO:0000259" key="9">
    <source>
        <dbReference type="PROSITE" id="PS50928"/>
    </source>
</evidence>
<feature type="domain" description="ABC transmembrane type-1" evidence="9">
    <location>
        <begin position="358"/>
        <end position="545"/>
    </location>
</feature>
<dbReference type="InterPro" id="IPR035906">
    <property type="entry name" value="MetI-like_sf"/>
</dbReference>
<dbReference type="PANTHER" id="PTHR43357:SF4">
    <property type="entry name" value="INNER MEMBRANE ABC TRANSPORTER PERMEASE PROTEIN YDCV"/>
    <property type="match status" value="1"/>
</dbReference>
<feature type="transmembrane region" description="Helical" evidence="8">
    <location>
        <begin position="395"/>
        <end position="419"/>
    </location>
</feature>
<keyword evidence="7 8" id="KW-0472">Membrane</keyword>
<keyword evidence="2 8" id="KW-0813">Transport</keyword>
<protein>
    <submittedName>
        <fullName evidence="10">Iron ABC transporter permease</fullName>
    </submittedName>
</protein>
<dbReference type="EMBL" id="JADJZA010000011">
    <property type="protein sequence ID" value="MBK9298986.1"/>
    <property type="molecule type" value="Genomic_DNA"/>
</dbReference>
<feature type="transmembrane region" description="Helical" evidence="8">
    <location>
        <begin position="425"/>
        <end position="452"/>
    </location>
</feature>
<dbReference type="Pfam" id="PF00528">
    <property type="entry name" value="BPD_transp_1"/>
    <property type="match status" value="2"/>
</dbReference>
<sequence>MSVDVGRVRTTLAQVPTWVLLGLGVIAPLATLTWAARTGVPGSIDSTVPIGQRLVRTGWVTLVQAGASTVATLAVGLPIAVVLARFRFPGRSVLRALIAAPFVLPSVVVGAAVLALLGPGGPLGSLAPPPGSAGSLALIVVAHVSYELIIVVAIVGARLEALPSAQLETARTLGAGAWRRGAAVVLPQILPAVAGAAALVFLLTAGSLGVVLVLGGPRWATLDAEVWYLGTQLLDLRGAAILALVQAGFVAVVGVAYATAGRRSPGGGSLGSGSLGRGSSGAIGAGGRLGTGAGALGSTRRPTGAEWGWVAGVVALVGLFTVAPFVALAGRLTGVTPARFAALWSDGTRGVPPLGPAVARSLGYAVAVAVVCTVAAIGLGLALRSGRGRLTQGVVALPVGVSAAAIGLGVVLMGLIGPVDLRGSAAAVVLVQAAMALPFAVGVTVPVMLAAPRGLEEVAATLGAGEVERWRRVLLPLAATGIAGGAALSAAVALGEFGASTFVVRGDAPTLPTLVGRLLSRQAPEAVALGTLVAAVLGLMCGLLVVAAQGLAQRSRLDQ</sequence>
<evidence type="ECO:0000256" key="6">
    <source>
        <dbReference type="ARBA" id="ARBA00022989"/>
    </source>
</evidence>
<keyword evidence="4" id="KW-0997">Cell inner membrane</keyword>
<name>A0A936NHE2_9ACTN</name>
<evidence type="ECO:0000256" key="8">
    <source>
        <dbReference type="RuleBase" id="RU363032"/>
    </source>
</evidence>
<feature type="transmembrane region" description="Helical" evidence="8">
    <location>
        <begin position="59"/>
        <end position="84"/>
    </location>
</feature>
<feature type="transmembrane region" description="Helical" evidence="8">
    <location>
        <begin position="307"/>
        <end position="329"/>
    </location>
</feature>
<feature type="transmembrane region" description="Helical" evidence="8">
    <location>
        <begin position="473"/>
        <end position="494"/>
    </location>
</feature>
<dbReference type="GO" id="GO:0055085">
    <property type="term" value="P:transmembrane transport"/>
    <property type="evidence" value="ECO:0007669"/>
    <property type="project" value="InterPro"/>
</dbReference>
<keyword evidence="6 8" id="KW-1133">Transmembrane helix</keyword>
<keyword evidence="5 8" id="KW-0812">Transmembrane</keyword>
<comment type="subcellular location">
    <subcellularLocation>
        <location evidence="1">Cell inner membrane</location>
        <topology evidence="1">Multi-pass membrane protein</topology>
    </subcellularLocation>
    <subcellularLocation>
        <location evidence="8">Cell membrane</location>
        <topology evidence="8">Multi-pass membrane protein</topology>
    </subcellularLocation>
</comment>
<evidence type="ECO:0000313" key="11">
    <source>
        <dbReference type="Proteomes" id="UP000727993"/>
    </source>
</evidence>
<reference evidence="10 11" key="1">
    <citation type="submission" date="2020-10" db="EMBL/GenBank/DDBJ databases">
        <title>Connecting structure to function with the recovery of over 1000 high-quality activated sludge metagenome-assembled genomes encoding full-length rRNA genes using long-read sequencing.</title>
        <authorList>
            <person name="Singleton C.M."/>
            <person name="Petriglieri F."/>
            <person name="Kristensen J.M."/>
            <person name="Kirkegaard R.H."/>
            <person name="Michaelsen T.Y."/>
            <person name="Andersen M.H."/>
            <person name="Karst S.M."/>
            <person name="Dueholm M.S."/>
            <person name="Nielsen P.H."/>
            <person name="Albertsen M."/>
        </authorList>
    </citation>
    <scope>NUCLEOTIDE SEQUENCE [LARGE SCALE GENOMIC DNA]</scope>
    <source>
        <strain evidence="10">Lyne_18-Q3-R50-59_MAXAC.006</strain>
    </source>
</reference>
<feature type="domain" description="ABC transmembrane type-1" evidence="9">
    <location>
        <begin position="58"/>
        <end position="261"/>
    </location>
</feature>
<keyword evidence="3" id="KW-1003">Cell membrane</keyword>
<evidence type="ECO:0000256" key="3">
    <source>
        <dbReference type="ARBA" id="ARBA00022475"/>
    </source>
</evidence>
<feature type="transmembrane region" description="Helical" evidence="8">
    <location>
        <begin position="362"/>
        <end position="383"/>
    </location>
</feature>
<evidence type="ECO:0000256" key="5">
    <source>
        <dbReference type="ARBA" id="ARBA00022692"/>
    </source>
</evidence>
<dbReference type="CDD" id="cd06261">
    <property type="entry name" value="TM_PBP2"/>
    <property type="match status" value="2"/>
</dbReference>
<evidence type="ECO:0000313" key="10">
    <source>
        <dbReference type="EMBL" id="MBK9298986.1"/>
    </source>
</evidence>
<dbReference type="SUPFAM" id="SSF161098">
    <property type="entry name" value="MetI-like"/>
    <property type="match status" value="2"/>
</dbReference>
<comment type="similarity">
    <text evidence="8">Belongs to the binding-protein-dependent transport system permease family.</text>
</comment>
<evidence type="ECO:0000256" key="1">
    <source>
        <dbReference type="ARBA" id="ARBA00004429"/>
    </source>
</evidence>
<dbReference type="PANTHER" id="PTHR43357">
    <property type="entry name" value="INNER MEMBRANE ABC TRANSPORTER PERMEASE PROTEIN YDCV"/>
    <property type="match status" value="1"/>
</dbReference>
<feature type="transmembrane region" description="Helical" evidence="8">
    <location>
        <begin position="96"/>
        <end position="116"/>
    </location>
</feature>